<dbReference type="PANTHER" id="PTHR39206">
    <property type="entry name" value="SLL8004 PROTEIN"/>
    <property type="match status" value="1"/>
</dbReference>
<sequence length="205" mass="22996">MPPTHQPVIVVIAGPNGSGKTSLTQDLRLHQWVAGEGCIYVNPDDIAQEVYGDWNSTEATIKAANQADRMREQCLEQKNSLVFETVMSAANKVDFLRRAKRAGYFIRLFFVGTNSPTINAARVAQRVTEGGHTVPIEKIISRYSKSIVNCAVVARFVDRTYVYDNSIDGQKASRLFRAVDGKVHKIYQENINQWAQIVLDTLEHE</sequence>
<name>A0A8J6QK07_9BACT</name>
<accession>A0A8J6QK07</accession>
<keyword evidence="1" id="KW-0547">Nucleotide-binding</keyword>
<evidence type="ECO:0000256" key="1">
    <source>
        <dbReference type="ARBA" id="ARBA00022741"/>
    </source>
</evidence>
<evidence type="ECO:0000259" key="3">
    <source>
        <dbReference type="Pfam" id="PF06414"/>
    </source>
</evidence>
<evidence type="ECO:0000313" key="4">
    <source>
        <dbReference type="EMBL" id="MBD1399544.1"/>
    </source>
</evidence>
<reference evidence="4" key="1">
    <citation type="submission" date="2020-09" db="EMBL/GenBank/DDBJ databases">
        <title>Pelobacter alkaliphilus sp. nov., a novel anaerobic arsenate-reducing bacterium from terrestrial mud volcano.</title>
        <authorList>
            <person name="Khomyakova M.A."/>
            <person name="Merkel A.Y."/>
            <person name="Slobodkin A.I."/>
        </authorList>
    </citation>
    <scope>NUCLEOTIDE SEQUENCE</scope>
    <source>
        <strain evidence="4">M08fum</strain>
    </source>
</reference>
<protein>
    <submittedName>
        <fullName evidence="4">Zeta toxin family protein</fullName>
    </submittedName>
</protein>
<comment type="caution">
    <text evidence="4">The sequence shown here is derived from an EMBL/GenBank/DDBJ whole genome shotgun (WGS) entry which is preliminary data.</text>
</comment>
<gene>
    <name evidence="4" type="ORF">ICT70_02565</name>
</gene>
<dbReference type="Pfam" id="PF06414">
    <property type="entry name" value="Zeta_toxin"/>
    <property type="match status" value="1"/>
</dbReference>
<dbReference type="Gene3D" id="3.40.50.300">
    <property type="entry name" value="P-loop containing nucleotide triphosphate hydrolases"/>
    <property type="match status" value="1"/>
</dbReference>
<dbReference type="GO" id="GO:0016301">
    <property type="term" value="F:kinase activity"/>
    <property type="evidence" value="ECO:0007669"/>
    <property type="project" value="InterPro"/>
</dbReference>
<feature type="domain" description="Zeta toxin" evidence="3">
    <location>
        <begin position="3"/>
        <end position="165"/>
    </location>
</feature>
<evidence type="ECO:0000313" key="5">
    <source>
        <dbReference type="Proteomes" id="UP000632828"/>
    </source>
</evidence>
<keyword evidence="5" id="KW-1185">Reference proteome</keyword>
<keyword evidence="2" id="KW-0067">ATP-binding</keyword>
<dbReference type="RefSeq" id="WP_191153817.1">
    <property type="nucleotide sequence ID" value="NZ_JACWUN010000002.1"/>
</dbReference>
<evidence type="ECO:0000256" key="2">
    <source>
        <dbReference type="ARBA" id="ARBA00022840"/>
    </source>
</evidence>
<dbReference type="SUPFAM" id="SSF52540">
    <property type="entry name" value="P-loop containing nucleoside triphosphate hydrolases"/>
    <property type="match status" value="1"/>
</dbReference>
<dbReference type="AlphaFoldDB" id="A0A8J6QK07"/>
<dbReference type="GO" id="GO:0005524">
    <property type="term" value="F:ATP binding"/>
    <property type="evidence" value="ECO:0007669"/>
    <property type="project" value="UniProtKB-KW"/>
</dbReference>
<proteinExistence type="predicted"/>
<dbReference type="PANTHER" id="PTHR39206:SF1">
    <property type="entry name" value="SLL8004 PROTEIN"/>
    <property type="match status" value="1"/>
</dbReference>
<dbReference type="InterPro" id="IPR027417">
    <property type="entry name" value="P-loop_NTPase"/>
</dbReference>
<dbReference type="InterPro" id="IPR010488">
    <property type="entry name" value="Zeta_toxin_domain"/>
</dbReference>
<organism evidence="4 5">
    <name type="scientific">Pelovirga terrestris</name>
    <dbReference type="NCBI Taxonomy" id="2771352"/>
    <lineage>
        <taxon>Bacteria</taxon>
        <taxon>Pseudomonadati</taxon>
        <taxon>Thermodesulfobacteriota</taxon>
        <taxon>Desulfuromonadia</taxon>
        <taxon>Geobacterales</taxon>
        <taxon>Geobacteraceae</taxon>
        <taxon>Pelovirga</taxon>
    </lineage>
</organism>
<dbReference type="Proteomes" id="UP000632828">
    <property type="component" value="Unassembled WGS sequence"/>
</dbReference>
<dbReference type="EMBL" id="JACWUN010000002">
    <property type="protein sequence ID" value="MBD1399544.1"/>
    <property type="molecule type" value="Genomic_DNA"/>
</dbReference>